<name>A0ABP9Q2N4_9ACTN</name>
<protein>
    <recommendedName>
        <fullName evidence="1">Helix-turn-helix domain-containing protein</fullName>
    </recommendedName>
</protein>
<accession>A0ABP9Q2N4</accession>
<evidence type="ECO:0000313" key="2">
    <source>
        <dbReference type="EMBL" id="GAA5153792.1"/>
    </source>
</evidence>
<organism evidence="2 3">
    <name type="scientific">Nocardioides marinquilinus</name>
    <dbReference type="NCBI Taxonomy" id="1210400"/>
    <lineage>
        <taxon>Bacteria</taxon>
        <taxon>Bacillati</taxon>
        <taxon>Actinomycetota</taxon>
        <taxon>Actinomycetes</taxon>
        <taxon>Propionibacteriales</taxon>
        <taxon>Nocardioidaceae</taxon>
        <taxon>Nocardioides</taxon>
    </lineage>
</organism>
<evidence type="ECO:0000313" key="3">
    <source>
        <dbReference type="Proteomes" id="UP001500221"/>
    </source>
</evidence>
<feature type="domain" description="Helix-turn-helix" evidence="1">
    <location>
        <begin position="58"/>
        <end position="107"/>
    </location>
</feature>
<dbReference type="Pfam" id="PF12728">
    <property type="entry name" value="HTH_17"/>
    <property type="match status" value="1"/>
</dbReference>
<evidence type="ECO:0000259" key="1">
    <source>
        <dbReference type="Pfam" id="PF12728"/>
    </source>
</evidence>
<dbReference type="EMBL" id="BAABKG010000005">
    <property type="protein sequence ID" value="GAA5153792.1"/>
    <property type="molecule type" value="Genomic_DNA"/>
</dbReference>
<reference evidence="3" key="1">
    <citation type="journal article" date="2019" name="Int. J. Syst. Evol. Microbiol.">
        <title>The Global Catalogue of Microorganisms (GCM) 10K type strain sequencing project: providing services to taxonomists for standard genome sequencing and annotation.</title>
        <authorList>
            <consortium name="The Broad Institute Genomics Platform"/>
            <consortium name="The Broad Institute Genome Sequencing Center for Infectious Disease"/>
            <person name="Wu L."/>
            <person name="Ma J."/>
        </authorList>
    </citation>
    <scope>NUCLEOTIDE SEQUENCE [LARGE SCALE GENOMIC DNA]</scope>
    <source>
        <strain evidence="3">JCM 18459</strain>
    </source>
</reference>
<keyword evidence="3" id="KW-1185">Reference proteome</keyword>
<dbReference type="InterPro" id="IPR041657">
    <property type="entry name" value="HTH_17"/>
</dbReference>
<proteinExistence type="predicted"/>
<comment type="caution">
    <text evidence="2">The sequence shown here is derived from an EMBL/GenBank/DDBJ whole genome shotgun (WGS) entry which is preliminary data.</text>
</comment>
<sequence>MARHDDFNLTVPELRALRDAATAALIAIDARLIDVERRLAAIESSGRPEPRPSNGLIWMNTAQASKFVGKHPTTLLKALEAGELHGHQPVPRGRWAIHVDCLDAWVRHEPCPRHG</sequence>
<dbReference type="Proteomes" id="UP001500221">
    <property type="component" value="Unassembled WGS sequence"/>
</dbReference>
<gene>
    <name evidence="2" type="ORF">GCM10023340_36350</name>
</gene>
<dbReference type="RefSeq" id="WP_345461970.1">
    <property type="nucleotide sequence ID" value="NZ_BAABKG010000005.1"/>
</dbReference>